<evidence type="ECO:0000256" key="6">
    <source>
        <dbReference type="ARBA" id="ARBA00022989"/>
    </source>
</evidence>
<dbReference type="PANTHER" id="PTHR13505">
    <property type="entry name" value="TRANSMEMBRANE PROTEIN 208"/>
    <property type="match status" value="1"/>
</dbReference>
<accession>A0A131ZYE5</accession>
<keyword evidence="4 8" id="KW-0812">Transmembrane</keyword>
<organism evidence="8 9">
    <name type="scientific">Sarcoptes scabiei</name>
    <name type="common">Itch mite</name>
    <name type="synonym">Acarus scabiei</name>
    <dbReference type="NCBI Taxonomy" id="52283"/>
    <lineage>
        <taxon>Eukaryota</taxon>
        <taxon>Metazoa</taxon>
        <taxon>Ecdysozoa</taxon>
        <taxon>Arthropoda</taxon>
        <taxon>Chelicerata</taxon>
        <taxon>Arachnida</taxon>
        <taxon>Acari</taxon>
        <taxon>Acariformes</taxon>
        <taxon>Sarcoptiformes</taxon>
        <taxon>Astigmata</taxon>
        <taxon>Psoroptidia</taxon>
        <taxon>Sarcoptoidea</taxon>
        <taxon>Sarcoptidae</taxon>
        <taxon>Sarcoptinae</taxon>
        <taxon>Sarcoptes</taxon>
    </lineage>
</organism>
<dbReference type="InterPro" id="IPR008506">
    <property type="entry name" value="SND2/TMEM208"/>
</dbReference>
<evidence type="ECO:0000256" key="4">
    <source>
        <dbReference type="ARBA" id="ARBA00022692"/>
    </source>
</evidence>
<evidence type="ECO:0000256" key="2">
    <source>
        <dbReference type="ARBA" id="ARBA00009950"/>
    </source>
</evidence>
<dbReference type="OrthoDB" id="10012212at2759"/>
<reference evidence="8 9" key="1">
    <citation type="journal article" date="2015" name="Parasit. Vectors">
        <title>Draft genome of the scabies mite.</title>
        <authorList>
            <person name="Rider S.D.Jr."/>
            <person name="Morgan M.S."/>
            <person name="Arlian L.G."/>
        </authorList>
    </citation>
    <scope>NUCLEOTIDE SEQUENCE [LARGE SCALE GENOMIC DNA]</scope>
    <source>
        <strain evidence="8">Arlian Lab</strain>
    </source>
</reference>
<keyword evidence="6" id="KW-1133">Transmembrane helix</keyword>
<name>A0A131ZYE5_SARSC</name>
<dbReference type="Proteomes" id="UP000616769">
    <property type="component" value="Unassembled WGS sequence"/>
</dbReference>
<dbReference type="VEuPathDB" id="VectorBase:SSCA000984"/>
<dbReference type="PANTHER" id="PTHR13505:SF7">
    <property type="entry name" value="TRANSMEMBRANE PROTEIN 208"/>
    <property type="match status" value="1"/>
</dbReference>
<proteinExistence type="inferred from homology"/>
<keyword evidence="5" id="KW-0256">Endoplasmic reticulum</keyword>
<comment type="similarity">
    <text evidence="2">Belongs to the TMEM208 family.</text>
</comment>
<keyword evidence="7" id="KW-0472">Membrane</keyword>
<evidence type="ECO:0000256" key="1">
    <source>
        <dbReference type="ARBA" id="ARBA00004477"/>
    </source>
</evidence>
<dbReference type="GO" id="GO:0005789">
    <property type="term" value="C:endoplasmic reticulum membrane"/>
    <property type="evidence" value="ECO:0007669"/>
    <property type="project" value="UniProtKB-SubCell"/>
</dbReference>
<comment type="subcellular location">
    <subcellularLocation>
        <location evidence="1">Endoplasmic reticulum membrane</location>
        <topology evidence="1">Multi-pass membrane protein</topology>
    </subcellularLocation>
</comment>
<gene>
    <name evidence="8" type="ORF">QR98_0021370</name>
</gene>
<dbReference type="EMBL" id="JXLN01005821">
    <property type="protein sequence ID" value="KPM03703.1"/>
    <property type="molecule type" value="Genomic_DNA"/>
</dbReference>
<evidence type="ECO:0000256" key="3">
    <source>
        <dbReference type="ARBA" id="ARBA00015033"/>
    </source>
</evidence>
<protein>
    <recommendedName>
        <fullName evidence="3">Transmembrane protein 208</fullName>
    </recommendedName>
</protein>
<evidence type="ECO:0000256" key="7">
    <source>
        <dbReference type="ARBA" id="ARBA00023136"/>
    </source>
</evidence>
<dbReference type="AlphaFoldDB" id="A0A131ZYE5"/>
<comment type="caution">
    <text evidence="8">The sequence shown here is derived from an EMBL/GenBank/DDBJ whole genome shotgun (WGS) entry which is preliminary data.</text>
</comment>
<dbReference type="Pfam" id="PF05620">
    <property type="entry name" value="TMEM208_SND2"/>
    <property type="match status" value="1"/>
</dbReference>
<evidence type="ECO:0000313" key="9">
    <source>
        <dbReference type="Proteomes" id="UP000616769"/>
    </source>
</evidence>
<evidence type="ECO:0000313" key="8">
    <source>
        <dbReference type="EMBL" id="KPM03703.1"/>
    </source>
</evidence>
<dbReference type="GO" id="GO:0006624">
    <property type="term" value="P:vacuolar protein processing"/>
    <property type="evidence" value="ECO:0007669"/>
    <property type="project" value="TreeGrafter"/>
</dbReference>
<sequence length="126" mass="14468">MSSISTLAFLCCSLIHGLSLAMMRYMAKPVFNSSGVLVDGGIDLNMEQGIAEYFKDLIILNSIIQTLSMISNYFWLAWFLALFYALFLLWTNILGPWFFAPAPEEEPISEKKQRKLDRKMRRTVAF</sequence>
<dbReference type="GO" id="GO:0005773">
    <property type="term" value="C:vacuole"/>
    <property type="evidence" value="ECO:0007669"/>
    <property type="project" value="GOC"/>
</dbReference>
<evidence type="ECO:0000256" key="5">
    <source>
        <dbReference type="ARBA" id="ARBA00022824"/>
    </source>
</evidence>